<feature type="transmembrane region" description="Helical" evidence="1">
    <location>
        <begin position="6"/>
        <end position="28"/>
    </location>
</feature>
<name>A0AAE0AVS1_9ROSI</name>
<dbReference type="AlphaFoldDB" id="A0AAE0AVS1"/>
<dbReference type="GO" id="GO:0004252">
    <property type="term" value="F:serine-type endopeptidase activity"/>
    <property type="evidence" value="ECO:0007669"/>
    <property type="project" value="InterPro"/>
</dbReference>
<reference evidence="2" key="1">
    <citation type="journal article" date="2023" name="Plant J.">
        <title>Genome sequences and population genomics provide insights into the demographic history, inbreeding, and mutation load of two 'living fossil' tree species of Dipteronia.</title>
        <authorList>
            <person name="Feng Y."/>
            <person name="Comes H.P."/>
            <person name="Chen J."/>
            <person name="Zhu S."/>
            <person name="Lu R."/>
            <person name="Zhang X."/>
            <person name="Li P."/>
            <person name="Qiu J."/>
            <person name="Olsen K.M."/>
            <person name="Qiu Y."/>
        </authorList>
    </citation>
    <scope>NUCLEOTIDE SEQUENCE</scope>
    <source>
        <strain evidence="2">NBL</strain>
    </source>
</reference>
<keyword evidence="1" id="KW-1133">Transmembrane helix</keyword>
<keyword evidence="1" id="KW-0812">Transmembrane</keyword>
<dbReference type="InterPro" id="IPR036852">
    <property type="entry name" value="Peptidase_S8/S53_dom_sf"/>
</dbReference>
<dbReference type="GO" id="GO:0006508">
    <property type="term" value="P:proteolysis"/>
    <property type="evidence" value="ECO:0007669"/>
    <property type="project" value="InterPro"/>
</dbReference>
<accession>A0AAE0AVS1</accession>
<gene>
    <name evidence="2" type="ORF">Dsin_011499</name>
</gene>
<protein>
    <submittedName>
        <fullName evidence="2">Uncharacterized protein</fullName>
    </submittedName>
</protein>
<comment type="caution">
    <text evidence="2">The sequence shown here is derived from an EMBL/GenBank/DDBJ whole genome shotgun (WGS) entry which is preliminary data.</text>
</comment>
<proteinExistence type="predicted"/>
<sequence length="177" mass="19953">MRILDILIASFIPVLKVAFFVFNPSLFASSLADNITVKSIDIFLDDLIQINSDSSHNSSLDEGQTTKAMTEYKLQLDSVKDFNAQLNLYVLVRYNQKNVEYLAVGIWLESLNFSDAGMPPVPARWKGQCQSGEAFNASSCNSLIDSQSSNKKYCNNYNKFYTPLDFLLCSLMFQLLD</sequence>
<keyword evidence="3" id="KW-1185">Reference proteome</keyword>
<evidence type="ECO:0000313" key="3">
    <source>
        <dbReference type="Proteomes" id="UP001281410"/>
    </source>
</evidence>
<evidence type="ECO:0000313" key="2">
    <source>
        <dbReference type="EMBL" id="KAK3224474.1"/>
    </source>
</evidence>
<keyword evidence="1" id="KW-0472">Membrane</keyword>
<evidence type="ECO:0000256" key="1">
    <source>
        <dbReference type="SAM" id="Phobius"/>
    </source>
</evidence>
<dbReference type="EMBL" id="JANJYJ010000003">
    <property type="protein sequence ID" value="KAK3224474.1"/>
    <property type="molecule type" value="Genomic_DNA"/>
</dbReference>
<organism evidence="2 3">
    <name type="scientific">Dipteronia sinensis</name>
    <dbReference type="NCBI Taxonomy" id="43782"/>
    <lineage>
        <taxon>Eukaryota</taxon>
        <taxon>Viridiplantae</taxon>
        <taxon>Streptophyta</taxon>
        <taxon>Embryophyta</taxon>
        <taxon>Tracheophyta</taxon>
        <taxon>Spermatophyta</taxon>
        <taxon>Magnoliopsida</taxon>
        <taxon>eudicotyledons</taxon>
        <taxon>Gunneridae</taxon>
        <taxon>Pentapetalae</taxon>
        <taxon>rosids</taxon>
        <taxon>malvids</taxon>
        <taxon>Sapindales</taxon>
        <taxon>Sapindaceae</taxon>
        <taxon>Hippocastanoideae</taxon>
        <taxon>Acereae</taxon>
        <taxon>Dipteronia</taxon>
    </lineage>
</organism>
<dbReference type="Proteomes" id="UP001281410">
    <property type="component" value="Unassembled WGS sequence"/>
</dbReference>
<dbReference type="Gene3D" id="3.40.50.200">
    <property type="entry name" value="Peptidase S8/S53 domain"/>
    <property type="match status" value="1"/>
</dbReference>